<organism evidence="14 15">
    <name type="scientific">Albula glossodonta</name>
    <name type="common">roundjaw bonefish</name>
    <dbReference type="NCBI Taxonomy" id="121402"/>
    <lineage>
        <taxon>Eukaryota</taxon>
        <taxon>Metazoa</taxon>
        <taxon>Chordata</taxon>
        <taxon>Craniata</taxon>
        <taxon>Vertebrata</taxon>
        <taxon>Euteleostomi</taxon>
        <taxon>Actinopterygii</taxon>
        <taxon>Neopterygii</taxon>
        <taxon>Teleostei</taxon>
        <taxon>Albuliformes</taxon>
        <taxon>Albulidae</taxon>
        <taxon>Albula</taxon>
    </lineage>
</organism>
<dbReference type="GO" id="GO:0006491">
    <property type="term" value="P:N-glycan processing"/>
    <property type="evidence" value="ECO:0007669"/>
    <property type="project" value="TreeGrafter"/>
</dbReference>
<evidence type="ECO:0000256" key="8">
    <source>
        <dbReference type="ARBA" id="ARBA00023034"/>
    </source>
</evidence>
<dbReference type="InterPro" id="IPR012163">
    <property type="entry name" value="Sialyl_trans"/>
</dbReference>
<dbReference type="EMBL" id="JAFBMS010000015">
    <property type="protein sequence ID" value="KAG9346403.1"/>
    <property type="molecule type" value="Genomic_DNA"/>
</dbReference>
<name>A0A8T2NZ78_9TELE</name>
<evidence type="ECO:0000256" key="1">
    <source>
        <dbReference type="ARBA" id="ARBA00004323"/>
    </source>
</evidence>
<dbReference type="InterPro" id="IPR050943">
    <property type="entry name" value="Glycosyltr_29_Sialyltrsf"/>
</dbReference>
<dbReference type="PANTHER" id="PTHR11987">
    <property type="entry name" value="ALPHA-2,8-SIALYLTRANSFERASE"/>
    <property type="match status" value="1"/>
</dbReference>
<evidence type="ECO:0000256" key="5">
    <source>
        <dbReference type="ARBA" id="ARBA00022692"/>
    </source>
</evidence>
<comment type="subcellular location">
    <subcellularLocation>
        <location evidence="1">Golgi apparatus membrane</location>
        <topology evidence="1">Single-pass type II membrane protein</topology>
    </subcellularLocation>
</comment>
<dbReference type="GO" id="GO:0009311">
    <property type="term" value="P:oligosaccharide metabolic process"/>
    <property type="evidence" value="ECO:0007669"/>
    <property type="project" value="TreeGrafter"/>
</dbReference>
<evidence type="ECO:0000256" key="4">
    <source>
        <dbReference type="ARBA" id="ARBA00022679"/>
    </source>
</evidence>
<keyword evidence="4" id="KW-0808">Transferase</keyword>
<keyword evidence="6" id="KW-0735">Signal-anchor</keyword>
<evidence type="ECO:0000256" key="2">
    <source>
        <dbReference type="ARBA" id="ARBA00006003"/>
    </source>
</evidence>
<evidence type="ECO:0000256" key="6">
    <source>
        <dbReference type="ARBA" id="ARBA00022968"/>
    </source>
</evidence>
<feature type="transmembrane region" description="Helical" evidence="13">
    <location>
        <begin position="12"/>
        <end position="31"/>
    </location>
</feature>
<protein>
    <submittedName>
        <fullName evidence="14">Uncharacterized protein</fullName>
    </submittedName>
</protein>
<comment type="caution">
    <text evidence="14">The sequence shown here is derived from an EMBL/GenBank/DDBJ whole genome shotgun (WGS) entry which is preliminary data.</text>
</comment>
<evidence type="ECO:0000256" key="11">
    <source>
        <dbReference type="ARBA" id="ARBA00023180"/>
    </source>
</evidence>
<reference evidence="14" key="1">
    <citation type="thesis" date="2021" institute="BYU ScholarsArchive" country="Provo, UT, USA">
        <title>Applications of and Algorithms for Genome Assembly and Genomic Analyses with an Emphasis on Marine Teleosts.</title>
        <authorList>
            <person name="Pickett B.D."/>
        </authorList>
    </citation>
    <scope>NUCLEOTIDE SEQUENCE</scope>
    <source>
        <strain evidence="14">HI-2016</strain>
    </source>
</reference>
<evidence type="ECO:0000256" key="13">
    <source>
        <dbReference type="SAM" id="Phobius"/>
    </source>
</evidence>
<evidence type="ECO:0000256" key="9">
    <source>
        <dbReference type="ARBA" id="ARBA00023136"/>
    </source>
</evidence>
<evidence type="ECO:0000256" key="10">
    <source>
        <dbReference type="ARBA" id="ARBA00023157"/>
    </source>
</evidence>
<evidence type="ECO:0000256" key="3">
    <source>
        <dbReference type="ARBA" id="ARBA00022676"/>
    </source>
</evidence>
<dbReference type="AlphaFoldDB" id="A0A8T2NZ78"/>
<keyword evidence="8" id="KW-0333">Golgi apparatus</keyword>
<keyword evidence="9 13" id="KW-0472">Membrane</keyword>
<evidence type="ECO:0000256" key="12">
    <source>
        <dbReference type="PIRSR" id="PIRSR005557-2"/>
    </source>
</evidence>
<evidence type="ECO:0000313" key="14">
    <source>
        <dbReference type="EMBL" id="KAG9346403.1"/>
    </source>
</evidence>
<keyword evidence="7 13" id="KW-1133">Transmembrane helix</keyword>
<proteinExistence type="inferred from homology"/>
<feature type="disulfide bond" evidence="12">
    <location>
        <begin position="156"/>
        <end position="251"/>
    </location>
</feature>
<comment type="similarity">
    <text evidence="2">Belongs to the glycosyltransferase 29 family.</text>
</comment>
<evidence type="ECO:0000313" key="15">
    <source>
        <dbReference type="Proteomes" id="UP000824540"/>
    </source>
</evidence>
<keyword evidence="3" id="KW-0328">Glycosyltransferase</keyword>
<keyword evidence="11" id="KW-0325">Glycoprotein</keyword>
<evidence type="ECO:0000256" key="7">
    <source>
        <dbReference type="ARBA" id="ARBA00022989"/>
    </source>
</evidence>
<accession>A0A8T2NZ78</accession>
<dbReference type="GO" id="GO:0003828">
    <property type="term" value="F:alpha-N-acetylneuraminate alpha-2,8-sialyltransferase activity"/>
    <property type="evidence" value="ECO:0007669"/>
    <property type="project" value="TreeGrafter"/>
</dbReference>
<dbReference type="PANTHER" id="PTHR11987:SF29">
    <property type="entry name" value="ALPHA-2,8-SIALYLTRANSFERASE 8F"/>
    <property type="match status" value="1"/>
</dbReference>
<dbReference type="Gene3D" id="3.90.1480.20">
    <property type="entry name" value="Glycosyl transferase family 29"/>
    <property type="match status" value="2"/>
</dbReference>
<dbReference type="Pfam" id="PF00777">
    <property type="entry name" value="Glyco_transf_29"/>
    <property type="match status" value="2"/>
</dbReference>
<dbReference type="InterPro" id="IPR001675">
    <property type="entry name" value="Glyco_trans_29"/>
</dbReference>
<dbReference type="Proteomes" id="UP000824540">
    <property type="component" value="Unassembled WGS sequence"/>
</dbReference>
<sequence>MFSITLCRMRSQFLFMLVSCCTFLLFTWGTYHLTLKQYKREQNYAPLQLMQCKKLREKYSSVKNLKRGNVKAFSDDMRNLMSCPWIANRTKKERYRIDLYSCCNATQSVILTKDNTALGQKITYDAEKRTRVVDKSLHKMLPQSTPWRTEGQLGHCAVVGNGGILKNSTCGSQINKADFVIRLNLAPINFSKDVGVKTIHQSLKPLRPQQKVVFFNPNYLRQLDRYWRKKGQRANRLSSGLMLASVAMELCDEVHLYGFWPFSFGLSEEKLTHHYYDNVGPRPGAHSMPQEFLHLLHLHNQGVINLHIGKC</sequence>
<dbReference type="GO" id="GO:0000139">
    <property type="term" value="C:Golgi membrane"/>
    <property type="evidence" value="ECO:0007669"/>
    <property type="project" value="UniProtKB-SubCell"/>
</dbReference>
<keyword evidence="5 13" id="KW-0812">Transmembrane</keyword>
<dbReference type="InterPro" id="IPR038578">
    <property type="entry name" value="GT29-like_sf"/>
</dbReference>
<dbReference type="OrthoDB" id="10264956at2759"/>
<gene>
    <name evidence="14" type="ORF">JZ751_006714</name>
</gene>
<dbReference type="PIRSF" id="PIRSF005557">
    <property type="entry name" value="Sialyl_trans"/>
    <property type="match status" value="1"/>
</dbReference>
<keyword evidence="10" id="KW-1015">Disulfide bond</keyword>
<keyword evidence="15" id="KW-1185">Reference proteome</keyword>